<dbReference type="RefSeq" id="WP_324738329.1">
    <property type="nucleotide sequence ID" value="NZ_JAYKTO010000002.1"/>
</dbReference>
<name>A0ABU6BAX5_9STRE</name>
<evidence type="ECO:0008006" key="4">
    <source>
        <dbReference type="Google" id="ProtNLM"/>
    </source>
</evidence>
<evidence type="ECO:0000256" key="1">
    <source>
        <dbReference type="SAM" id="Coils"/>
    </source>
</evidence>
<proteinExistence type="predicted"/>
<evidence type="ECO:0000313" key="3">
    <source>
        <dbReference type="Proteomes" id="UP001308656"/>
    </source>
</evidence>
<keyword evidence="1" id="KW-0175">Coiled coil</keyword>
<dbReference type="EMBL" id="JAYKTO010000002">
    <property type="protein sequence ID" value="MEB3520929.1"/>
    <property type="molecule type" value="Genomic_DNA"/>
</dbReference>
<organism evidence="2 3">
    <name type="scientific">Streptococcus gingivalis</name>
    <dbReference type="NCBI Taxonomy" id="3111861"/>
    <lineage>
        <taxon>Bacteria</taxon>
        <taxon>Bacillati</taxon>
        <taxon>Bacillota</taxon>
        <taxon>Bacilli</taxon>
        <taxon>Lactobacillales</taxon>
        <taxon>Streptococcaceae</taxon>
        <taxon>Streptococcus</taxon>
    </lineage>
</organism>
<dbReference type="Proteomes" id="UP001308656">
    <property type="component" value="Unassembled WGS sequence"/>
</dbReference>
<accession>A0ABU6BAX5</accession>
<gene>
    <name evidence="2" type="ORF">SM122_10250</name>
</gene>
<feature type="coiled-coil region" evidence="1">
    <location>
        <begin position="14"/>
        <end position="41"/>
    </location>
</feature>
<protein>
    <recommendedName>
        <fullName evidence="4">Phage protein</fullName>
    </recommendedName>
</protein>
<sequence>MITLDNIKLKKEELNKSFKEFQAYADQIKEIEKEATELEALGKSNLSITQAIRLAKVKEELAVADEVKSNATSNLYPVLYSASYDLAELILNYILQEMENDNELNTLKQEYSKTKEKMLQLAVEHDAKYSDKLEKMKKAISDIGYFTLVEEIADNKDAKMLGLNQPSTYRVEFFNPEQFKIKFPNGMYHEYDDAMKQYKAKKTFPWFGKK</sequence>
<comment type="caution">
    <text evidence="2">The sequence shown here is derived from an EMBL/GenBank/DDBJ whole genome shotgun (WGS) entry which is preliminary data.</text>
</comment>
<reference evidence="2 3" key="1">
    <citation type="submission" date="2024-01" db="EMBL/GenBank/DDBJ databases">
        <title>Description of Streptococcus dentalis sp. nov., Streptococcus gingivalis sp. nov., Streptococcus lingualis sp. nov. isolated from human oral cavity.</title>
        <authorList>
            <person name="Choi Y.S."/>
            <person name="Goo B.J."/>
            <person name="Bae J.W."/>
        </authorList>
    </citation>
    <scope>NUCLEOTIDE SEQUENCE [LARGE SCALE GENOMIC DNA]</scope>
    <source>
        <strain evidence="2 3">S2</strain>
    </source>
</reference>
<keyword evidence="3" id="KW-1185">Reference proteome</keyword>
<evidence type="ECO:0000313" key="2">
    <source>
        <dbReference type="EMBL" id="MEB3520929.1"/>
    </source>
</evidence>